<dbReference type="OrthoDB" id="444127at2759"/>
<dbReference type="EMBL" id="AGNL01038102">
    <property type="protein sequence ID" value="EJK53274.1"/>
    <property type="molecule type" value="Genomic_DNA"/>
</dbReference>
<dbReference type="InterPro" id="IPR036412">
    <property type="entry name" value="HAD-like_sf"/>
</dbReference>
<dbReference type="PANTHER" id="PTHR43316">
    <property type="entry name" value="HYDROLASE, HALOACID DELAHOGENASE-RELATED"/>
    <property type="match status" value="1"/>
</dbReference>
<dbReference type="Pfam" id="PF00702">
    <property type="entry name" value="Hydrolase"/>
    <property type="match status" value="1"/>
</dbReference>
<organism evidence="2 3">
    <name type="scientific">Thalassiosira oceanica</name>
    <name type="common">Marine diatom</name>
    <dbReference type="NCBI Taxonomy" id="159749"/>
    <lineage>
        <taxon>Eukaryota</taxon>
        <taxon>Sar</taxon>
        <taxon>Stramenopiles</taxon>
        <taxon>Ochrophyta</taxon>
        <taxon>Bacillariophyta</taxon>
        <taxon>Coscinodiscophyceae</taxon>
        <taxon>Thalassiosirophycidae</taxon>
        <taxon>Thalassiosirales</taxon>
        <taxon>Thalassiosiraceae</taxon>
        <taxon>Thalassiosira</taxon>
    </lineage>
</organism>
<dbReference type="Proteomes" id="UP000266841">
    <property type="component" value="Unassembled WGS sequence"/>
</dbReference>
<keyword evidence="3" id="KW-1185">Reference proteome</keyword>
<dbReference type="SUPFAM" id="SSF56784">
    <property type="entry name" value="HAD-like"/>
    <property type="match status" value="1"/>
</dbReference>
<gene>
    <name evidence="2" type="ORF">THAOC_27318</name>
</gene>
<keyword evidence="1" id="KW-0378">Hydrolase</keyword>
<dbReference type="eggNOG" id="ENOG502SGRK">
    <property type="taxonomic scope" value="Eukaryota"/>
</dbReference>
<reference evidence="2 3" key="1">
    <citation type="journal article" date="2012" name="Genome Biol.">
        <title>Genome and low-iron response of an oceanic diatom adapted to chronic iron limitation.</title>
        <authorList>
            <person name="Lommer M."/>
            <person name="Specht M."/>
            <person name="Roy A.S."/>
            <person name="Kraemer L."/>
            <person name="Andreson R."/>
            <person name="Gutowska M.A."/>
            <person name="Wolf J."/>
            <person name="Bergner S.V."/>
            <person name="Schilhabel M.B."/>
            <person name="Klostermeier U.C."/>
            <person name="Beiko R.G."/>
            <person name="Rosenstiel P."/>
            <person name="Hippler M."/>
            <person name="Laroche J."/>
        </authorList>
    </citation>
    <scope>NUCLEOTIDE SEQUENCE [LARGE SCALE GENOMIC DNA]</scope>
    <source>
        <strain evidence="2 3">CCMP1005</strain>
    </source>
</reference>
<dbReference type="OMA" id="VGPWWVH"/>
<sequence length="451" mass="49875">MISQGKFEGTPDDHLKWERMYTAGESQTTQPSYYDTSEQVYDDGAAASPSSDVRVITFDLDNTLWKTGVTITDANDCLASYLEANFGVTTRSEKYMGEMFKSNPNRYAGVDFEFEDVSSEDLVQNVGQSRISVPMIEASDGVNINASFDNDQGPRVKKSPVYLTLLRKDAIRKLIQESSYAISQADLDDQVEKAFNVWMDGRVASISSNLVPFLLPTLKHIQEQLGNQLGGRSKVYIGAITDGNSMPENVPELRGLFDFVIRAEDVGVAKPDQRVFNAAVAALMAKLAEDGLSAEEFFLGEQFEDGMSDENFVDPSATVPTWNDVDHEAVRAFAASVGPWWVHVGDDFFKDVVAAKECQMRTVWMRELIKDNSKASVGDRPTDQGKRTLVDLVSDISKSDDGVLKMTIGESEYLQSSLHDEFADAVLNHFGELGGLLSDWHNDAFGQGITR</sequence>
<evidence type="ECO:0000313" key="3">
    <source>
        <dbReference type="Proteomes" id="UP000266841"/>
    </source>
</evidence>
<dbReference type="Gene3D" id="3.40.50.1000">
    <property type="entry name" value="HAD superfamily/HAD-like"/>
    <property type="match status" value="1"/>
</dbReference>
<dbReference type="PANTHER" id="PTHR43316:SF8">
    <property type="entry name" value="HAD FAMILY HYDROLASE"/>
    <property type="match status" value="1"/>
</dbReference>
<protein>
    <submittedName>
        <fullName evidence="2">Uncharacterized protein</fullName>
    </submittedName>
</protein>
<dbReference type="AlphaFoldDB" id="K0RLW3"/>
<dbReference type="GO" id="GO:0016787">
    <property type="term" value="F:hydrolase activity"/>
    <property type="evidence" value="ECO:0007669"/>
    <property type="project" value="UniProtKB-KW"/>
</dbReference>
<accession>K0RLW3</accession>
<name>K0RLW3_THAOC</name>
<comment type="caution">
    <text evidence="2">The sequence shown here is derived from an EMBL/GenBank/DDBJ whole genome shotgun (WGS) entry which is preliminary data.</text>
</comment>
<proteinExistence type="predicted"/>
<dbReference type="InterPro" id="IPR023214">
    <property type="entry name" value="HAD_sf"/>
</dbReference>
<evidence type="ECO:0000313" key="2">
    <source>
        <dbReference type="EMBL" id="EJK53274.1"/>
    </source>
</evidence>
<evidence type="ECO:0000256" key="1">
    <source>
        <dbReference type="ARBA" id="ARBA00022801"/>
    </source>
</evidence>
<dbReference type="InterPro" id="IPR051540">
    <property type="entry name" value="S-2-haloacid_dehalogenase"/>
</dbReference>